<dbReference type="Proteomes" id="UP001371305">
    <property type="component" value="Unassembled WGS sequence"/>
</dbReference>
<organism evidence="2 3">
    <name type="scientific">Luteolibacter soli</name>
    <dbReference type="NCBI Taxonomy" id="3135280"/>
    <lineage>
        <taxon>Bacteria</taxon>
        <taxon>Pseudomonadati</taxon>
        <taxon>Verrucomicrobiota</taxon>
        <taxon>Verrucomicrobiia</taxon>
        <taxon>Verrucomicrobiales</taxon>
        <taxon>Verrucomicrobiaceae</taxon>
        <taxon>Luteolibacter</taxon>
    </lineage>
</organism>
<accession>A0ABU9ATG7</accession>
<name>A0ABU9ATG7_9BACT</name>
<evidence type="ECO:0000313" key="3">
    <source>
        <dbReference type="Proteomes" id="UP001371305"/>
    </source>
</evidence>
<evidence type="ECO:0000256" key="1">
    <source>
        <dbReference type="SAM" id="Phobius"/>
    </source>
</evidence>
<dbReference type="RefSeq" id="WP_341404644.1">
    <property type="nucleotide sequence ID" value="NZ_JBBUKT010000003.1"/>
</dbReference>
<keyword evidence="3" id="KW-1185">Reference proteome</keyword>
<proteinExistence type="predicted"/>
<keyword evidence="1" id="KW-0812">Transmembrane</keyword>
<protein>
    <submittedName>
        <fullName evidence="2">Uncharacterized protein</fullName>
    </submittedName>
</protein>
<comment type="caution">
    <text evidence="2">The sequence shown here is derived from an EMBL/GenBank/DDBJ whole genome shotgun (WGS) entry which is preliminary data.</text>
</comment>
<sequence length="92" mass="9978">MIRETLRKLLPGLFAILPTIAAAHPGHYHPPGEEDEFEQLRADWLHLHGSFEISLAIVVVTSVVLFHLTKSRKVRIGAAVAFGGSLALLAAS</sequence>
<evidence type="ECO:0000313" key="2">
    <source>
        <dbReference type="EMBL" id="MEK7951042.1"/>
    </source>
</evidence>
<keyword evidence="1" id="KW-0472">Membrane</keyword>
<gene>
    <name evidence="2" type="ORF">WKV53_11065</name>
</gene>
<feature type="transmembrane region" description="Helical" evidence="1">
    <location>
        <begin position="47"/>
        <end position="67"/>
    </location>
</feature>
<dbReference type="EMBL" id="JBBUKT010000003">
    <property type="protein sequence ID" value="MEK7951042.1"/>
    <property type="molecule type" value="Genomic_DNA"/>
</dbReference>
<keyword evidence="1" id="KW-1133">Transmembrane helix</keyword>
<reference evidence="2 3" key="1">
    <citation type="submission" date="2024-04" db="EMBL/GenBank/DDBJ databases">
        <title>Luteolibacter sp. isolated from soil.</title>
        <authorList>
            <person name="An J."/>
        </authorList>
    </citation>
    <scope>NUCLEOTIDE SEQUENCE [LARGE SCALE GENOMIC DNA]</scope>
    <source>
        <strain evidence="2 3">Y139</strain>
    </source>
</reference>